<dbReference type="AlphaFoldDB" id="A0A8X6SFB5"/>
<evidence type="ECO:0000313" key="2">
    <source>
        <dbReference type="Proteomes" id="UP000887159"/>
    </source>
</evidence>
<accession>A0A8X6SFB5</accession>
<dbReference type="Proteomes" id="UP000887159">
    <property type="component" value="Unassembled WGS sequence"/>
</dbReference>
<organism evidence="1 2">
    <name type="scientific">Trichonephila clavipes</name>
    <name type="common">Golden silk orbweaver</name>
    <name type="synonym">Nephila clavipes</name>
    <dbReference type="NCBI Taxonomy" id="2585209"/>
    <lineage>
        <taxon>Eukaryota</taxon>
        <taxon>Metazoa</taxon>
        <taxon>Ecdysozoa</taxon>
        <taxon>Arthropoda</taxon>
        <taxon>Chelicerata</taxon>
        <taxon>Arachnida</taxon>
        <taxon>Araneae</taxon>
        <taxon>Araneomorphae</taxon>
        <taxon>Entelegynae</taxon>
        <taxon>Araneoidea</taxon>
        <taxon>Nephilidae</taxon>
        <taxon>Trichonephila</taxon>
    </lineage>
</organism>
<reference evidence="1" key="1">
    <citation type="submission" date="2020-08" db="EMBL/GenBank/DDBJ databases">
        <title>Multicomponent nature underlies the extraordinary mechanical properties of spider dragline silk.</title>
        <authorList>
            <person name="Kono N."/>
            <person name="Nakamura H."/>
            <person name="Mori M."/>
            <person name="Yoshida Y."/>
            <person name="Ohtoshi R."/>
            <person name="Malay A.D."/>
            <person name="Moran D.A.P."/>
            <person name="Tomita M."/>
            <person name="Numata K."/>
            <person name="Arakawa K."/>
        </authorList>
    </citation>
    <scope>NUCLEOTIDE SEQUENCE</scope>
</reference>
<dbReference type="EMBL" id="BMAU01021272">
    <property type="protein sequence ID" value="GFY07401.1"/>
    <property type="molecule type" value="Genomic_DNA"/>
</dbReference>
<evidence type="ECO:0000313" key="1">
    <source>
        <dbReference type="EMBL" id="GFY07401.1"/>
    </source>
</evidence>
<protein>
    <submittedName>
        <fullName evidence="1">Transposable element Tc1 transposase</fullName>
    </submittedName>
</protein>
<comment type="caution">
    <text evidence="1">The sequence shown here is derived from an EMBL/GenBank/DDBJ whole genome shotgun (WGS) entry which is preliminary data.</text>
</comment>
<sequence length="94" mass="10702">MSTLFTDVFQFSLISGSRNTLIKREPGTATNARKIDHYDKGGLMICTGITLVCRTYTNVFERDIWTAARYRNDIWESYVRLFRGAVGLNVPFSG</sequence>
<keyword evidence="2" id="KW-1185">Reference proteome</keyword>
<name>A0A8X6SFB5_TRICX</name>
<proteinExistence type="predicted"/>
<gene>
    <name evidence="1" type="primary">tc1a_240</name>
    <name evidence="1" type="ORF">TNCV_5085861</name>
</gene>